<accession>A0A4Y2HN97</accession>
<gene>
    <name evidence="1" type="ORF">AVEN_197795_1</name>
</gene>
<name>A0A4Y2HN97_ARAVE</name>
<dbReference type="AlphaFoldDB" id="A0A4Y2HN97"/>
<sequence>MMMMLPEPETTIQTSTARVSFPGSRKIAAGVDPLWNQTLSTEGVVSSFRAAATEPAALYCFEAEACKIAAAIVWAAPHRTAGLSIDGLRLKGLLATARASFAKVQETSGFA</sequence>
<keyword evidence="2" id="KW-1185">Reference proteome</keyword>
<comment type="caution">
    <text evidence="1">The sequence shown here is derived from an EMBL/GenBank/DDBJ whole genome shotgun (WGS) entry which is preliminary data.</text>
</comment>
<evidence type="ECO:0000313" key="2">
    <source>
        <dbReference type="Proteomes" id="UP000499080"/>
    </source>
</evidence>
<evidence type="ECO:0000313" key="1">
    <source>
        <dbReference type="EMBL" id="GBM66728.1"/>
    </source>
</evidence>
<dbReference type="EMBL" id="BGPR01002041">
    <property type="protein sequence ID" value="GBM66728.1"/>
    <property type="molecule type" value="Genomic_DNA"/>
</dbReference>
<proteinExistence type="predicted"/>
<protein>
    <submittedName>
        <fullName evidence="1">Uncharacterized protein</fullName>
    </submittedName>
</protein>
<dbReference type="Proteomes" id="UP000499080">
    <property type="component" value="Unassembled WGS sequence"/>
</dbReference>
<organism evidence="1 2">
    <name type="scientific">Araneus ventricosus</name>
    <name type="common">Orbweaver spider</name>
    <name type="synonym">Epeira ventricosa</name>
    <dbReference type="NCBI Taxonomy" id="182803"/>
    <lineage>
        <taxon>Eukaryota</taxon>
        <taxon>Metazoa</taxon>
        <taxon>Ecdysozoa</taxon>
        <taxon>Arthropoda</taxon>
        <taxon>Chelicerata</taxon>
        <taxon>Arachnida</taxon>
        <taxon>Araneae</taxon>
        <taxon>Araneomorphae</taxon>
        <taxon>Entelegynae</taxon>
        <taxon>Araneoidea</taxon>
        <taxon>Araneidae</taxon>
        <taxon>Araneus</taxon>
    </lineage>
</organism>
<reference evidence="1 2" key="1">
    <citation type="journal article" date="2019" name="Sci. Rep.">
        <title>Orb-weaving spider Araneus ventricosus genome elucidates the spidroin gene catalogue.</title>
        <authorList>
            <person name="Kono N."/>
            <person name="Nakamura H."/>
            <person name="Ohtoshi R."/>
            <person name="Moran D.A.P."/>
            <person name="Shinohara A."/>
            <person name="Yoshida Y."/>
            <person name="Fujiwara M."/>
            <person name="Mori M."/>
            <person name="Tomita M."/>
            <person name="Arakawa K."/>
        </authorList>
    </citation>
    <scope>NUCLEOTIDE SEQUENCE [LARGE SCALE GENOMIC DNA]</scope>
</reference>